<dbReference type="Pfam" id="PF26571">
    <property type="entry name" value="VldE"/>
    <property type="match status" value="1"/>
</dbReference>
<dbReference type="Proteomes" id="UP000482800">
    <property type="component" value="Unassembled WGS sequence"/>
</dbReference>
<proteinExistence type="predicted"/>
<feature type="domain" description="ARB-07466-like C-terminal" evidence="3">
    <location>
        <begin position="218"/>
        <end position="325"/>
    </location>
</feature>
<protein>
    <recommendedName>
        <fullName evidence="3">ARB-07466-like C-terminal domain-containing protein</fullName>
    </recommendedName>
</protein>
<accession>A0A6V8KT72</accession>
<dbReference type="InterPro" id="IPR058593">
    <property type="entry name" value="ARB_07466-like_C"/>
</dbReference>
<dbReference type="Gene3D" id="6.10.250.3150">
    <property type="match status" value="1"/>
</dbReference>
<evidence type="ECO:0000256" key="1">
    <source>
        <dbReference type="SAM" id="MobiDB-lite"/>
    </source>
</evidence>
<evidence type="ECO:0000259" key="3">
    <source>
        <dbReference type="Pfam" id="PF26571"/>
    </source>
</evidence>
<keyword evidence="2" id="KW-0732">Signal</keyword>
<organism evidence="4 5">
    <name type="scientific">Phytohabitans houttuyneae</name>
    <dbReference type="NCBI Taxonomy" id="1076126"/>
    <lineage>
        <taxon>Bacteria</taxon>
        <taxon>Bacillati</taxon>
        <taxon>Actinomycetota</taxon>
        <taxon>Actinomycetes</taxon>
        <taxon>Micromonosporales</taxon>
        <taxon>Micromonosporaceae</taxon>
    </lineage>
</organism>
<dbReference type="RefSeq" id="WP_173070650.1">
    <property type="nucleotide sequence ID" value="NZ_BAABGO010000009.1"/>
</dbReference>
<reference evidence="4 5" key="1">
    <citation type="submission" date="2020-03" db="EMBL/GenBank/DDBJ databases">
        <title>Whole genome shotgun sequence of Phytohabitans houttuyneae NBRC 108639.</title>
        <authorList>
            <person name="Komaki H."/>
            <person name="Tamura T."/>
        </authorList>
    </citation>
    <scope>NUCLEOTIDE SEQUENCE [LARGE SCALE GENOMIC DNA]</scope>
    <source>
        <strain evidence="4 5">NBRC 108639</strain>
    </source>
</reference>
<sequence>MAHARSRVSLVAVLLAAAFALIGIPAEPAAAAPTDDEGGTATLREQLEAATKGFLAAQNTLNKSKKRQQELTTQLAQLERDLVVKSEVIGEVANVAYRRGRLGPISAMLNSSSPEGFIDRAAALDAVAATEDKKLRDLLDTKDQAARAKLALDGEIREQQKQVQVMAARKKQAETALKNAGGGEDASGPPSGSGSSATAAGFSGGSGCSIRPDPTSKKGCITPRTLHAVRQAQGAGFKIFVSCYRDGSSGEHPLGRGCDFAVSSSDIFGGTASGSAKTYGNNLSNFFIKNSSRLGVLYVIWFRQIWLPSSGWKSYSGCCGPSELHTNHVHLSMIA</sequence>
<evidence type="ECO:0000256" key="2">
    <source>
        <dbReference type="SAM" id="SignalP"/>
    </source>
</evidence>
<feature type="region of interest" description="Disordered" evidence="1">
    <location>
        <begin position="174"/>
        <end position="210"/>
    </location>
</feature>
<evidence type="ECO:0000313" key="5">
    <source>
        <dbReference type="Proteomes" id="UP000482800"/>
    </source>
</evidence>
<gene>
    <name evidence="4" type="ORF">Phou_097110</name>
</gene>
<evidence type="ECO:0000313" key="4">
    <source>
        <dbReference type="EMBL" id="GFJ85531.1"/>
    </source>
</evidence>
<name>A0A6V8KT72_9ACTN</name>
<feature type="compositionally biased region" description="Low complexity" evidence="1">
    <location>
        <begin position="186"/>
        <end position="201"/>
    </location>
</feature>
<comment type="caution">
    <text evidence="4">The sequence shown here is derived from an EMBL/GenBank/DDBJ whole genome shotgun (WGS) entry which is preliminary data.</text>
</comment>
<reference evidence="4 5" key="2">
    <citation type="submission" date="2020-03" db="EMBL/GenBank/DDBJ databases">
        <authorList>
            <person name="Ichikawa N."/>
            <person name="Kimura A."/>
            <person name="Kitahashi Y."/>
            <person name="Uohara A."/>
        </authorList>
    </citation>
    <scope>NUCLEOTIDE SEQUENCE [LARGE SCALE GENOMIC DNA]</scope>
    <source>
        <strain evidence="4 5">NBRC 108639</strain>
    </source>
</reference>
<feature type="signal peptide" evidence="2">
    <location>
        <begin position="1"/>
        <end position="31"/>
    </location>
</feature>
<dbReference type="EMBL" id="BLPF01000004">
    <property type="protein sequence ID" value="GFJ85531.1"/>
    <property type="molecule type" value="Genomic_DNA"/>
</dbReference>
<feature type="chain" id="PRO_5028945055" description="ARB-07466-like C-terminal domain-containing protein" evidence="2">
    <location>
        <begin position="32"/>
        <end position="335"/>
    </location>
</feature>
<keyword evidence="5" id="KW-1185">Reference proteome</keyword>
<dbReference type="AlphaFoldDB" id="A0A6V8KT72"/>